<reference evidence="2 3" key="1">
    <citation type="submission" date="2015-10" db="EMBL/GenBank/DDBJ databases">
        <title>Metagenome-Assembled Genomes uncover a global brackish microbiome.</title>
        <authorList>
            <person name="Hugerth L.W."/>
            <person name="Larsson J."/>
            <person name="Alneberg J."/>
            <person name="Lindh M.V."/>
            <person name="Legrand C."/>
            <person name="Pinhassi J."/>
            <person name="Andersson A.F."/>
        </authorList>
    </citation>
    <scope>NUCLEOTIDE SEQUENCE [LARGE SCALE GENOMIC DNA]</scope>
    <source>
        <strain evidence="2">BACL3 MAG-120531-bin86</strain>
    </source>
</reference>
<dbReference type="EMBL" id="LIDH01000679">
    <property type="protein sequence ID" value="KRP34881.1"/>
    <property type="molecule type" value="Genomic_DNA"/>
</dbReference>
<name>A0A0R2XL05_9GAMM</name>
<gene>
    <name evidence="2" type="ORF">ABS26_00550</name>
</gene>
<evidence type="ECO:0000313" key="3">
    <source>
        <dbReference type="Proteomes" id="UP000052124"/>
    </source>
</evidence>
<dbReference type="Proteomes" id="UP000052124">
    <property type="component" value="Unassembled WGS sequence"/>
</dbReference>
<accession>A0A0R2XL05</accession>
<organism evidence="2 3">
    <name type="scientific">OM182 bacterium BACL3 MAG-120531-bin86</name>
    <dbReference type="NCBI Taxonomy" id="1655628"/>
    <lineage>
        <taxon>Bacteria</taxon>
        <taxon>Pseudomonadati</taxon>
        <taxon>Pseudomonadota</taxon>
        <taxon>Gammaproteobacteria</taxon>
        <taxon>OMG group</taxon>
        <taxon>OM182 clade</taxon>
    </lineage>
</organism>
<comment type="caution">
    <text evidence="2">The sequence shown here is derived from an EMBL/GenBank/DDBJ whole genome shotgun (WGS) entry which is preliminary data.</text>
</comment>
<evidence type="ECO:0000313" key="2">
    <source>
        <dbReference type="EMBL" id="KRP34881.1"/>
    </source>
</evidence>
<dbReference type="PANTHER" id="PTHR33840">
    <property type="match status" value="1"/>
</dbReference>
<dbReference type="InterPro" id="IPR018712">
    <property type="entry name" value="Tle1-like_cat"/>
</dbReference>
<sequence length="156" mass="17290">MKTARHALALDERRSDFAPCLWQPKTGVDLKQSWFVGSHSDVGGGNANTALSTLALVWLASEAQLQGLRLDPESDLAIMILSPADPPTSTEVKIQNSTRGLFAVRPQQTRDIVGSVHISAQRYWESNADNYQQSGRALKQHLDSRSGDWNRVKIEH</sequence>
<evidence type="ECO:0000259" key="1">
    <source>
        <dbReference type="Pfam" id="PF09994"/>
    </source>
</evidence>
<dbReference type="Pfam" id="PF09994">
    <property type="entry name" value="T6SS_Tle1-like_cat"/>
    <property type="match status" value="1"/>
</dbReference>
<proteinExistence type="predicted"/>
<dbReference type="AlphaFoldDB" id="A0A0R2XL05"/>
<dbReference type="PANTHER" id="PTHR33840:SF1">
    <property type="entry name" value="TLE1 PHOSPHOLIPASE DOMAIN-CONTAINING PROTEIN"/>
    <property type="match status" value="1"/>
</dbReference>
<protein>
    <recommendedName>
        <fullName evidence="1">T6SS Phospholipase effector Tle1-like catalytic domain-containing protein</fullName>
    </recommendedName>
</protein>
<feature type="domain" description="T6SS Phospholipase effector Tle1-like catalytic" evidence="1">
    <location>
        <begin position="2"/>
        <end position="62"/>
    </location>
</feature>